<feature type="region of interest" description="Disordered" evidence="11">
    <location>
        <begin position="604"/>
        <end position="633"/>
    </location>
</feature>
<dbReference type="Gene3D" id="1.25.40.10">
    <property type="entry name" value="Tetratricopeptide repeat domain"/>
    <property type="match status" value="1"/>
</dbReference>
<keyword evidence="8" id="KW-0333">Golgi apparatus</keyword>
<feature type="region of interest" description="Disordered" evidence="11">
    <location>
        <begin position="180"/>
        <end position="201"/>
    </location>
</feature>
<evidence type="ECO:0000256" key="1">
    <source>
        <dbReference type="ARBA" id="ARBA00004255"/>
    </source>
</evidence>
<reference evidence="13" key="1">
    <citation type="submission" date="2021-07" db="EMBL/GenBank/DDBJ databases">
        <title>Draft genome of Mortierella alpina, strain LL118, isolated from an aspen leaf litter sample.</title>
        <authorList>
            <person name="Yang S."/>
            <person name="Vinatzer B.A."/>
        </authorList>
    </citation>
    <scope>NUCLEOTIDE SEQUENCE</scope>
    <source>
        <strain evidence="13">LL118</strain>
    </source>
</reference>
<feature type="domain" description="Mtf2-like C-terminal" evidence="12">
    <location>
        <begin position="481"/>
        <end position="582"/>
    </location>
</feature>
<feature type="compositionally biased region" description="Polar residues" evidence="11">
    <location>
        <begin position="27"/>
        <end position="50"/>
    </location>
</feature>
<dbReference type="GO" id="GO:0006890">
    <property type="term" value="P:retrograde vesicle-mediated transport, Golgi to endoplasmic reticulum"/>
    <property type="evidence" value="ECO:0007669"/>
    <property type="project" value="InterPro"/>
</dbReference>
<dbReference type="Proteomes" id="UP000717515">
    <property type="component" value="Unassembled WGS sequence"/>
</dbReference>
<keyword evidence="9" id="KW-0472">Membrane</keyword>
<comment type="subcellular location">
    <subcellularLocation>
        <location evidence="2">Cytoplasmic vesicle</location>
        <location evidence="2">COPI-coated vesicle membrane</location>
        <topology evidence="2">Peripheral membrane protein</topology>
        <orientation evidence="2">Cytoplasmic side</orientation>
    </subcellularLocation>
    <subcellularLocation>
        <location evidence="1">Golgi apparatus membrane</location>
        <topology evidence="1">Peripheral membrane protein</topology>
        <orientation evidence="1">Cytoplasmic side</orientation>
    </subcellularLocation>
</comment>
<keyword evidence="7" id="KW-0653">Protein transport</keyword>
<dbReference type="GO" id="GO:0005198">
    <property type="term" value="F:structural molecule activity"/>
    <property type="evidence" value="ECO:0007669"/>
    <property type="project" value="InterPro"/>
</dbReference>
<dbReference type="EMBL" id="JAIFTL010000232">
    <property type="protein sequence ID" value="KAG9321081.1"/>
    <property type="molecule type" value="Genomic_DNA"/>
</dbReference>
<dbReference type="Pfam" id="PF19189">
    <property type="entry name" value="Mtf2"/>
    <property type="match status" value="1"/>
</dbReference>
<feature type="compositionally biased region" description="Polar residues" evidence="11">
    <location>
        <begin position="620"/>
        <end position="630"/>
    </location>
</feature>
<dbReference type="GO" id="GO:0030126">
    <property type="term" value="C:COPI vesicle coat"/>
    <property type="evidence" value="ECO:0007669"/>
    <property type="project" value="TreeGrafter"/>
</dbReference>
<keyword evidence="5" id="KW-0963">Cytoplasm</keyword>
<gene>
    <name evidence="13" type="ORF">KVV02_008362</name>
</gene>
<comment type="similarity">
    <text evidence="3">Belongs to the COPE family.</text>
</comment>
<feature type="compositionally biased region" description="Low complexity" evidence="11">
    <location>
        <begin position="145"/>
        <end position="160"/>
    </location>
</feature>
<proteinExistence type="inferred from homology"/>
<feature type="region of interest" description="Disordered" evidence="11">
    <location>
        <begin position="1"/>
        <end position="76"/>
    </location>
</feature>
<evidence type="ECO:0000256" key="11">
    <source>
        <dbReference type="SAM" id="MobiDB-lite"/>
    </source>
</evidence>
<dbReference type="GO" id="GO:0006891">
    <property type="term" value="P:intra-Golgi vesicle-mediated transport"/>
    <property type="evidence" value="ECO:0007669"/>
    <property type="project" value="TreeGrafter"/>
</dbReference>
<evidence type="ECO:0000313" key="13">
    <source>
        <dbReference type="EMBL" id="KAG9321081.1"/>
    </source>
</evidence>
<feature type="region of interest" description="Disordered" evidence="11">
    <location>
        <begin position="214"/>
        <end position="246"/>
    </location>
</feature>
<evidence type="ECO:0000313" key="14">
    <source>
        <dbReference type="Proteomes" id="UP000717515"/>
    </source>
</evidence>
<feature type="compositionally biased region" description="Basic and acidic residues" evidence="11">
    <location>
        <begin position="230"/>
        <end position="246"/>
    </location>
</feature>
<dbReference type="InterPro" id="IPR011990">
    <property type="entry name" value="TPR-like_helical_dom_sf"/>
</dbReference>
<evidence type="ECO:0000256" key="4">
    <source>
        <dbReference type="ARBA" id="ARBA00022448"/>
    </source>
</evidence>
<dbReference type="PANTHER" id="PTHR10805">
    <property type="entry name" value="COATOMER SUBUNIT EPSILON"/>
    <property type="match status" value="1"/>
</dbReference>
<dbReference type="InterPro" id="IPR006822">
    <property type="entry name" value="Coatomer_esu"/>
</dbReference>
<dbReference type="InterPro" id="IPR043837">
    <property type="entry name" value="Mtf2-like_C"/>
</dbReference>
<feature type="region of interest" description="Disordered" evidence="11">
    <location>
        <begin position="137"/>
        <end position="160"/>
    </location>
</feature>
<evidence type="ECO:0000256" key="2">
    <source>
        <dbReference type="ARBA" id="ARBA00004347"/>
    </source>
</evidence>
<evidence type="ECO:0000256" key="5">
    <source>
        <dbReference type="ARBA" id="ARBA00022490"/>
    </source>
</evidence>
<keyword evidence="10" id="KW-0968">Cytoplasmic vesicle</keyword>
<feature type="compositionally biased region" description="Basic and acidic residues" evidence="11">
    <location>
        <begin position="468"/>
        <end position="477"/>
    </location>
</feature>
<accession>A0A9P8CWE9</accession>
<dbReference type="GO" id="GO:0015031">
    <property type="term" value="P:protein transport"/>
    <property type="evidence" value="ECO:0007669"/>
    <property type="project" value="UniProtKB-KW"/>
</dbReference>
<dbReference type="Pfam" id="PF04733">
    <property type="entry name" value="Coatomer_E"/>
    <property type="match status" value="1"/>
</dbReference>
<name>A0A9P8CWE9_MORAP</name>
<dbReference type="GO" id="GO:0005739">
    <property type="term" value="C:mitochondrion"/>
    <property type="evidence" value="ECO:0007669"/>
    <property type="project" value="InterPro"/>
</dbReference>
<evidence type="ECO:0000256" key="10">
    <source>
        <dbReference type="ARBA" id="ARBA00023329"/>
    </source>
</evidence>
<feature type="region of interest" description="Disordered" evidence="11">
    <location>
        <begin position="455"/>
        <end position="485"/>
    </location>
</feature>
<dbReference type="GO" id="GO:0000139">
    <property type="term" value="C:Golgi membrane"/>
    <property type="evidence" value="ECO:0007669"/>
    <property type="project" value="UniProtKB-SubCell"/>
</dbReference>
<dbReference type="GO" id="GO:0006888">
    <property type="term" value="P:endoplasmic reticulum to Golgi vesicle-mediated transport"/>
    <property type="evidence" value="ECO:0007669"/>
    <property type="project" value="TreeGrafter"/>
</dbReference>
<feature type="compositionally biased region" description="Basic residues" evidence="11">
    <location>
        <begin position="8"/>
        <end position="22"/>
    </location>
</feature>
<evidence type="ECO:0000256" key="9">
    <source>
        <dbReference type="ARBA" id="ARBA00023136"/>
    </source>
</evidence>
<evidence type="ECO:0000259" key="12">
    <source>
        <dbReference type="Pfam" id="PF19189"/>
    </source>
</evidence>
<sequence>MQPTFSRPMHRLARPRISHCRAGRQVARSTICTSTASRDVSKSNPPVNSAHSEDDAADPTSKQTSNATAPVAEPTSVEDLVKRLRLKPSAQVGIRNRLREEQLKQEKEEALRRAAEEDSRTGAEKIHRLFEKLQLGGDSAPVPQSLTAHTTGAASASTTRSAANVSDSWKFLFDEDDLKESKPNVADPASEGLETLDKIPGASDLFPNLSEYRTATTSPTASTPSVTGNETDKALPPRADRWKDPKLKSAERDAFKALFSSLFEQKPQAPTSAERVQSMFSNFNRSGHERTTDSVSSSSINPQAVDPTFPSATSTIEADPSTPTAATDDDPMEVLRRQLQNLSKRAEPIYLDRKPKTSSFQIMESTVGPQDWMSRDPTLPKENSLFAAIRSENQVAIRMRKELEEKRDDIIKVKEFVDELLAPLGQVPGTAAAPGMSKPSTVSLDGLLAQAILAASSKHQEQSGSKLEPSKSGDRSTKLTSTGRTRSLHPFMGHALVEHARRQGLEVFIQTVRKETYKALLKCRWEAWQDGPGCLEILKEMQGNGAAMDADTRQLVSNMVKDLEDSSMQTASGPVESKEQLQQFGWGDEEQLAPLREMINIIKGAEEEDQGKGARRWTRNTRPSSPSISPAQHHPAMDENVLFIIRNLFYSGNYAQVIAEATSSRTRASANQDTAHQLDLFLFRSLIALKNYARVAQEITETHALGLQALKAQAVYLDAVQSADATGRDAALSHLREMLLVHSPEDWQPEITALEVKVVVGQVLAAEGLVEEALTVLLPHNNHLECVAVVVQVYLQMNRLDLAKKEVEACKSWAEDAMLAQLMEAWVGLRVGGGDRYQNAYYIYEEIATSSTSPTVKSLVGEAVCKIQMGQYPEAEGILQEALAKEPTNTDAIVNQILLSTLLSKPAEEITALVQQLQSVAPNHSYLQDLDLKSSLFDRAAQRFAVA</sequence>
<keyword evidence="6" id="KW-0931">ER-Golgi transport</keyword>
<evidence type="ECO:0000256" key="7">
    <source>
        <dbReference type="ARBA" id="ARBA00022927"/>
    </source>
</evidence>
<feature type="compositionally biased region" description="Low complexity" evidence="11">
    <location>
        <begin position="214"/>
        <end position="225"/>
    </location>
</feature>
<keyword evidence="4" id="KW-0813">Transport</keyword>
<organism evidence="13 14">
    <name type="scientific">Mortierella alpina</name>
    <name type="common">Oleaginous fungus</name>
    <name type="synonym">Mortierella renispora</name>
    <dbReference type="NCBI Taxonomy" id="64518"/>
    <lineage>
        <taxon>Eukaryota</taxon>
        <taxon>Fungi</taxon>
        <taxon>Fungi incertae sedis</taxon>
        <taxon>Mucoromycota</taxon>
        <taxon>Mortierellomycotina</taxon>
        <taxon>Mortierellomycetes</taxon>
        <taxon>Mortierellales</taxon>
        <taxon>Mortierellaceae</taxon>
        <taxon>Mortierella</taxon>
    </lineage>
</organism>
<evidence type="ECO:0000256" key="8">
    <source>
        <dbReference type="ARBA" id="ARBA00023034"/>
    </source>
</evidence>
<feature type="compositionally biased region" description="Polar residues" evidence="11">
    <location>
        <begin position="293"/>
        <end position="302"/>
    </location>
</feature>
<evidence type="ECO:0000256" key="3">
    <source>
        <dbReference type="ARBA" id="ARBA00008827"/>
    </source>
</evidence>
<dbReference type="AlphaFoldDB" id="A0A9P8CWE9"/>
<dbReference type="PANTHER" id="PTHR10805:SF0">
    <property type="entry name" value="COATOMER SUBUNIT EPSILON"/>
    <property type="match status" value="1"/>
</dbReference>
<evidence type="ECO:0000256" key="6">
    <source>
        <dbReference type="ARBA" id="ARBA00022892"/>
    </source>
</evidence>
<protein>
    <recommendedName>
        <fullName evidence="12">Mtf2-like C-terminal domain-containing protein</fullName>
    </recommendedName>
</protein>
<dbReference type="SUPFAM" id="SSF48452">
    <property type="entry name" value="TPR-like"/>
    <property type="match status" value="1"/>
</dbReference>
<feature type="region of interest" description="Disordered" evidence="11">
    <location>
        <begin position="284"/>
        <end position="329"/>
    </location>
</feature>
<comment type="caution">
    <text evidence="13">The sequence shown here is derived from an EMBL/GenBank/DDBJ whole genome shotgun (WGS) entry which is preliminary data.</text>
</comment>